<name>A0AAV3WTW4_9LACT</name>
<accession>A0AAV3WTW4</accession>
<gene>
    <name evidence="1" type="ORF">M132T_10260</name>
</gene>
<reference evidence="1" key="1">
    <citation type="submission" date="2019-08" db="EMBL/GenBank/DDBJ databases">
        <title>Marinilactibacillus psychrotolerans M13-2T whole genome sequencing project.</title>
        <authorList>
            <person name="Ishikawa M."/>
            <person name="Suzuki T."/>
            <person name="Matsutani M."/>
        </authorList>
    </citation>
    <scope>NUCLEOTIDE SEQUENCE</scope>
    <source>
        <strain evidence="1">M13-2T</strain>
    </source>
</reference>
<evidence type="ECO:0000313" key="2">
    <source>
        <dbReference type="Proteomes" id="UP000887127"/>
    </source>
</evidence>
<sequence length="118" mass="12795">MEWGVPNLTLDLIEGQDIQLEGMEETTFTPVKERSVSNVLTTGMWEVGTDIEPGNYTVTTTGEKSGKIMVYDAGEKLPAVMDPIDPDGELGAESLDVELKEGQTVIVSTSPELSFESK</sequence>
<dbReference type="EMBL" id="BKBI01000006">
    <property type="protein sequence ID" value="GEQ35518.1"/>
    <property type="molecule type" value="Genomic_DNA"/>
</dbReference>
<evidence type="ECO:0000313" key="1">
    <source>
        <dbReference type="EMBL" id="GEQ35518.1"/>
    </source>
</evidence>
<comment type="caution">
    <text evidence="1">The sequence shown here is derived from an EMBL/GenBank/DDBJ whole genome shotgun (WGS) entry which is preliminary data.</text>
</comment>
<dbReference type="GeneID" id="96911908"/>
<dbReference type="Proteomes" id="UP000887127">
    <property type="component" value="Unassembled WGS sequence"/>
</dbReference>
<dbReference type="RefSeq" id="WP_091762638.1">
    <property type="nucleotide sequence ID" value="NZ_BJVX01000015.1"/>
</dbReference>
<dbReference type="AlphaFoldDB" id="A0AAV3WTW4"/>
<protein>
    <submittedName>
        <fullName evidence="1">Uncharacterized protein</fullName>
    </submittedName>
</protein>
<proteinExistence type="predicted"/>
<organism evidence="1 2">
    <name type="scientific">Marinilactibacillus psychrotolerans</name>
    <dbReference type="NCBI Taxonomy" id="191770"/>
    <lineage>
        <taxon>Bacteria</taxon>
        <taxon>Bacillati</taxon>
        <taxon>Bacillota</taxon>
        <taxon>Bacilli</taxon>
        <taxon>Lactobacillales</taxon>
        <taxon>Carnobacteriaceae</taxon>
        <taxon>Marinilactibacillus</taxon>
    </lineage>
</organism>